<dbReference type="Pfam" id="PF00487">
    <property type="entry name" value="FA_desaturase"/>
    <property type="match status" value="1"/>
</dbReference>
<dbReference type="InterPro" id="IPR012171">
    <property type="entry name" value="Fatty_acid_desaturase"/>
</dbReference>
<dbReference type="GO" id="GO:0016020">
    <property type="term" value="C:membrane"/>
    <property type="evidence" value="ECO:0007669"/>
    <property type="project" value="TreeGrafter"/>
</dbReference>
<gene>
    <name evidence="1" type="ORF">DN745_05975</name>
</gene>
<dbReference type="GO" id="GO:0016717">
    <property type="term" value="F:oxidoreductase activity, acting on paired donors, with oxidation of a pair of donors resulting in the reduction of molecular oxygen to two molecules of water"/>
    <property type="evidence" value="ECO:0007669"/>
    <property type="project" value="TreeGrafter"/>
</dbReference>
<dbReference type="PANTHER" id="PTHR19353:SF19">
    <property type="entry name" value="DELTA(5) FATTY ACID DESATURASE C-RELATED"/>
    <property type="match status" value="1"/>
</dbReference>
<proteinExistence type="predicted"/>
<dbReference type="AlphaFoldDB" id="A0A2Z4FIZ6"/>
<organism evidence="1 2">
    <name type="scientific">Bradymonas sediminis</name>
    <dbReference type="NCBI Taxonomy" id="1548548"/>
    <lineage>
        <taxon>Bacteria</taxon>
        <taxon>Deltaproteobacteria</taxon>
        <taxon>Bradymonadales</taxon>
        <taxon>Bradymonadaceae</taxon>
        <taxon>Bradymonas</taxon>
    </lineage>
</organism>
<dbReference type="InterPro" id="IPR005804">
    <property type="entry name" value="FA_desaturase_dom"/>
</dbReference>
<dbReference type="GO" id="GO:0008610">
    <property type="term" value="P:lipid biosynthetic process"/>
    <property type="evidence" value="ECO:0007669"/>
    <property type="project" value="UniProtKB-ARBA"/>
</dbReference>
<dbReference type="CDD" id="cd03506">
    <property type="entry name" value="Delta6-FADS-like"/>
    <property type="match status" value="1"/>
</dbReference>
<name>A0A2Z4FIZ6_9DELT</name>
<dbReference type="OrthoDB" id="104711at2"/>
<evidence type="ECO:0000313" key="2">
    <source>
        <dbReference type="Proteomes" id="UP000249799"/>
    </source>
</evidence>
<dbReference type="Proteomes" id="UP000249799">
    <property type="component" value="Chromosome"/>
</dbReference>
<dbReference type="EMBL" id="CP030032">
    <property type="protein sequence ID" value="AWV88909.1"/>
    <property type="molecule type" value="Genomic_DNA"/>
</dbReference>
<dbReference type="KEGG" id="bsed:DN745_05975"/>
<protein>
    <submittedName>
        <fullName evidence="1">Acyl-CoA desaturase</fullName>
    </submittedName>
</protein>
<dbReference type="PANTHER" id="PTHR19353">
    <property type="entry name" value="FATTY ACID DESATURASE 2"/>
    <property type="match status" value="1"/>
</dbReference>
<keyword evidence="2" id="KW-1185">Reference proteome</keyword>
<evidence type="ECO:0000313" key="1">
    <source>
        <dbReference type="EMBL" id="AWV88909.1"/>
    </source>
</evidence>
<accession>A0A2Z4FIZ6</accession>
<sequence>MQTLLFTFPPIYLFEHHRVSSHFTCLPGPILNTTSESTQNLKFGRQSELRRTLRTRVNEYFTENGLQKRDQGAMYLKTATIFLWLAASYGVLVFAPVPAWVRAVAAVSLGLAAAGVGFSVMHDAGHRAYSKSKRVNSLLFLSIDLLGASSYVWNIKHNIIHHSFANIDEHDDDIDVGWLARLSPEQDRHSFHRFQHFYIWPLYGFLMFKWHFFDDFYSWGTGRIGQRKMQRPKGRDALTLILGKLVWFTLAFVVPSFFFPIPWVIATYFLFSIVLGLVMAVVFQLAHCVEEAHFPPVPQDMKMETDWATHQLMTTVDFGRDNRLLSWYIGGLNFQVEHHLFPGISHIHYPAISKIVEQTCVEYGIPYLSQPTFLGGIRSHYRHLRAMGRAPELAAPAAA</sequence>
<dbReference type="PIRSF" id="PIRSF015921">
    <property type="entry name" value="FA_sphinglp_des"/>
    <property type="match status" value="1"/>
</dbReference>
<reference evidence="1 2" key="1">
    <citation type="submission" date="2018-06" db="EMBL/GenBank/DDBJ databases">
        <title>Lujinxingia sediminis gen. nov. sp. nov., a new facultative anaerobic member of the class Deltaproteobacteria, and proposal of Lujinxingaceae fam. nov.</title>
        <authorList>
            <person name="Guo L.-Y."/>
            <person name="Li C.-M."/>
            <person name="Wang S."/>
            <person name="Du Z.-J."/>
        </authorList>
    </citation>
    <scope>NUCLEOTIDE SEQUENCE [LARGE SCALE GENOMIC DNA]</scope>
    <source>
        <strain evidence="1 2">FA350</strain>
    </source>
</reference>